<protein>
    <submittedName>
        <fullName evidence="1">Uncharacterized protein</fullName>
    </submittedName>
</protein>
<accession>A0A316J706</accession>
<sequence>MITKKAPEGACLSRMGAFAGWLHHPAHARSYHKNKSCSVHGRKTNHSRPCRQRINAHIAIFSFSQMP</sequence>
<proteinExistence type="predicted"/>
<gene>
    <name evidence="1" type="ORF">DKP76_13030</name>
</gene>
<keyword evidence="2" id="KW-1185">Reference proteome</keyword>
<reference evidence="1 2" key="1">
    <citation type="submission" date="2018-05" db="EMBL/GenBank/DDBJ databases">
        <title>Comparative genomic sequence analysis between strain HN4 and CCM 8460T (Falsochrobactrum ovis) will provide more evidence to prove that HN4 is a new species of Falsochrobactrum.</title>
        <authorList>
            <person name="Lyu W."/>
            <person name="Sun L."/>
            <person name="Yao L."/>
        </authorList>
    </citation>
    <scope>NUCLEOTIDE SEQUENCE [LARGE SCALE GENOMIC DNA]</scope>
    <source>
        <strain evidence="1 2">HN4</strain>
    </source>
</reference>
<evidence type="ECO:0000313" key="1">
    <source>
        <dbReference type="EMBL" id="PWL16968.1"/>
    </source>
</evidence>
<evidence type="ECO:0000313" key="2">
    <source>
        <dbReference type="Proteomes" id="UP000245865"/>
    </source>
</evidence>
<organism evidence="1 2">
    <name type="scientific">Falsochrobactrum shanghaiense</name>
    <dbReference type="NCBI Taxonomy" id="2201899"/>
    <lineage>
        <taxon>Bacteria</taxon>
        <taxon>Pseudomonadati</taxon>
        <taxon>Pseudomonadota</taxon>
        <taxon>Alphaproteobacteria</taxon>
        <taxon>Hyphomicrobiales</taxon>
        <taxon>Brucellaceae</taxon>
        <taxon>Falsochrobactrum</taxon>
    </lineage>
</organism>
<dbReference type="AlphaFoldDB" id="A0A316J706"/>
<dbReference type="EMBL" id="QGDB01000005">
    <property type="protein sequence ID" value="PWL16968.1"/>
    <property type="molecule type" value="Genomic_DNA"/>
</dbReference>
<name>A0A316J706_9HYPH</name>
<dbReference type="Proteomes" id="UP000245865">
    <property type="component" value="Unassembled WGS sequence"/>
</dbReference>
<comment type="caution">
    <text evidence="1">The sequence shown here is derived from an EMBL/GenBank/DDBJ whole genome shotgun (WGS) entry which is preliminary data.</text>
</comment>